<dbReference type="STRING" id="94130.A0A2Z6Q618"/>
<dbReference type="Gene3D" id="1.10.10.10">
    <property type="entry name" value="Winged helix-like DNA-binding domain superfamily/Winged helix DNA-binding domain"/>
    <property type="match status" value="1"/>
</dbReference>
<proteinExistence type="predicted"/>
<dbReference type="Proteomes" id="UP000247702">
    <property type="component" value="Unassembled WGS sequence"/>
</dbReference>
<dbReference type="PANTHER" id="PTHR46564">
    <property type="entry name" value="TRANSPOSASE"/>
    <property type="match status" value="1"/>
</dbReference>
<dbReference type="SUPFAM" id="SSF46689">
    <property type="entry name" value="Homeodomain-like"/>
    <property type="match status" value="1"/>
</dbReference>
<dbReference type="AlphaFoldDB" id="A0A2Z6Q618"/>
<organism evidence="1 2">
    <name type="scientific">Rhizophagus clarus</name>
    <dbReference type="NCBI Taxonomy" id="94130"/>
    <lineage>
        <taxon>Eukaryota</taxon>
        <taxon>Fungi</taxon>
        <taxon>Fungi incertae sedis</taxon>
        <taxon>Mucoromycota</taxon>
        <taxon>Glomeromycotina</taxon>
        <taxon>Glomeromycetes</taxon>
        <taxon>Glomerales</taxon>
        <taxon>Glomeraceae</taxon>
        <taxon>Rhizophagus</taxon>
    </lineage>
</organism>
<dbReference type="InterPro" id="IPR036388">
    <property type="entry name" value="WH-like_DNA-bd_sf"/>
</dbReference>
<gene>
    <name evidence="1" type="ORF">RclHR1_01040027</name>
</gene>
<dbReference type="EMBL" id="BEXD01000047">
    <property type="protein sequence ID" value="GBB83722.1"/>
    <property type="molecule type" value="Genomic_DNA"/>
</dbReference>
<accession>A0A2Z6Q618</accession>
<comment type="caution">
    <text evidence="1">The sequence shown here is derived from an EMBL/GenBank/DDBJ whole genome shotgun (WGS) entry which is preliminary data.</text>
</comment>
<protein>
    <submittedName>
        <fullName evidence="1">Uncharacterized protein</fullName>
    </submittedName>
</protein>
<dbReference type="PANTHER" id="PTHR46564:SF1">
    <property type="entry name" value="TRANSPOSASE"/>
    <property type="match status" value="1"/>
</dbReference>
<sequence>MGKSLSEDLRWRIIYCQAEGLTQNEIAKRMYVSESTVYKVCRIFKKWGCVKDPFVGKVEGEKYYQDKICRYWKAWLKKSRWYLDELVHEMEQRIGKLVSIPTLWRSLKFCGITRKKIQKASKERSDILRGVYLYNIGMNYTAEQLIFIDESAKDERTLTRLYGYSSINTRAKKSVVFVRGKRYTILPALSLEGFIAVDIMEGSCDKERFKTFVLTQLVNNLYLYHYLEFFINNIHLFSIRYLK</sequence>
<name>A0A2Z6Q618_9GLOM</name>
<dbReference type="InterPro" id="IPR009057">
    <property type="entry name" value="Homeodomain-like_sf"/>
</dbReference>
<dbReference type="Pfam" id="PF13384">
    <property type="entry name" value="HTH_23"/>
    <property type="match status" value="1"/>
</dbReference>
<keyword evidence="2" id="KW-1185">Reference proteome</keyword>
<reference evidence="1 2" key="1">
    <citation type="submission" date="2017-11" db="EMBL/GenBank/DDBJ databases">
        <title>The genome of Rhizophagus clarus HR1 reveals common genetic basis of auxotrophy among arbuscular mycorrhizal fungi.</title>
        <authorList>
            <person name="Kobayashi Y."/>
        </authorList>
    </citation>
    <scope>NUCLEOTIDE SEQUENCE [LARGE SCALE GENOMIC DNA]</scope>
    <source>
        <strain evidence="1 2">HR1</strain>
    </source>
</reference>
<evidence type="ECO:0000313" key="1">
    <source>
        <dbReference type="EMBL" id="GBB83722.1"/>
    </source>
</evidence>
<evidence type="ECO:0000313" key="2">
    <source>
        <dbReference type="Proteomes" id="UP000247702"/>
    </source>
</evidence>